<evidence type="ECO:0000313" key="3">
    <source>
        <dbReference type="Proteomes" id="UP000559885"/>
    </source>
</evidence>
<dbReference type="PANTHER" id="PTHR43415">
    <property type="entry name" value="SPERMIDINE N(1)-ACETYLTRANSFERASE"/>
    <property type="match status" value="1"/>
</dbReference>
<evidence type="ECO:0000313" key="2">
    <source>
        <dbReference type="EMBL" id="MBC1521699.1"/>
    </source>
</evidence>
<dbReference type="RefSeq" id="WP_185373759.1">
    <property type="nucleotide sequence ID" value="NZ_JAARRM010000002.1"/>
</dbReference>
<name>A0A841ZLZ4_9LIST</name>
<evidence type="ECO:0000259" key="1">
    <source>
        <dbReference type="PROSITE" id="PS51186"/>
    </source>
</evidence>
<dbReference type="GO" id="GO:0016747">
    <property type="term" value="F:acyltransferase activity, transferring groups other than amino-acyl groups"/>
    <property type="evidence" value="ECO:0007669"/>
    <property type="project" value="InterPro"/>
</dbReference>
<dbReference type="InterPro" id="IPR016181">
    <property type="entry name" value="Acyl_CoA_acyltransferase"/>
</dbReference>
<dbReference type="SUPFAM" id="SSF55729">
    <property type="entry name" value="Acyl-CoA N-acyltransferases (Nat)"/>
    <property type="match status" value="1"/>
</dbReference>
<dbReference type="Pfam" id="PF00583">
    <property type="entry name" value="Acetyltransf_1"/>
    <property type="match status" value="1"/>
</dbReference>
<gene>
    <name evidence="2" type="ORF">HB912_08570</name>
</gene>
<dbReference type="PANTHER" id="PTHR43415:SF3">
    <property type="entry name" value="GNAT-FAMILY ACETYLTRANSFERASE"/>
    <property type="match status" value="1"/>
</dbReference>
<dbReference type="CDD" id="cd04301">
    <property type="entry name" value="NAT_SF"/>
    <property type="match status" value="1"/>
</dbReference>
<proteinExistence type="predicted"/>
<accession>A0A841ZLZ4</accession>
<dbReference type="AlphaFoldDB" id="A0A841ZLZ4"/>
<protein>
    <submittedName>
        <fullName evidence="2">GNAT family N-acetyltransferase</fullName>
    </submittedName>
</protein>
<keyword evidence="2" id="KW-0808">Transferase</keyword>
<reference evidence="2 3" key="1">
    <citation type="submission" date="2020-03" db="EMBL/GenBank/DDBJ databases">
        <title>Soil Listeria distribution.</title>
        <authorList>
            <person name="Liao J."/>
            <person name="Wiedmann M."/>
        </authorList>
    </citation>
    <scope>NUCLEOTIDE SEQUENCE [LARGE SCALE GENOMIC DNA]</scope>
    <source>
        <strain evidence="2 3">FSL L7-1507</strain>
    </source>
</reference>
<dbReference type="InterPro" id="IPR000182">
    <property type="entry name" value="GNAT_dom"/>
</dbReference>
<feature type="domain" description="N-acetyltransferase" evidence="1">
    <location>
        <begin position="3"/>
        <end position="166"/>
    </location>
</feature>
<dbReference type="PROSITE" id="PS51186">
    <property type="entry name" value="GNAT"/>
    <property type="match status" value="1"/>
</dbReference>
<sequence length="168" mass="19808">MDILYKKISPKEKRKLYDCMKQLDQETDFMLYSPEERLYQEKQLESFIQNTQENGILLGAIVQNQIVGVISAQTSNLTKIKHTGYLVIGVQKEFQKKGIASKLFEEIFVWARNESIHRLELTVITANFPAIQLYEKLGFYKEGLKKDAIYMKGRYYDEFYMAKLLEKR</sequence>
<organism evidence="2 3">
    <name type="scientific">Listeria aquatica</name>
    <dbReference type="NCBI Taxonomy" id="1494960"/>
    <lineage>
        <taxon>Bacteria</taxon>
        <taxon>Bacillati</taxon>
        <taxon>Bacillota</taxon>
        <taxon>Bacilli</taxon>
        <taxon>Bacillales</taxon>
        <taxon>Listeriaceae</taxon>
        <taxon>Listeria</taxon>
    </lineage>
</organism>
<dbReference type="Proteomes" id="UP000559885">
    <property type="component" value="Unassembled WGS sequence"/>
</dbReference>
<dbReference type="Gene3D" id="3.40.630.30">
    <property type="match status" value="1"/>
</dbReference>
<comment type="caution">
    <text evidence="2">The sequence shown here is derived from an EMBL/GenBank/DDBJ whole genome shotgun (WGS) entry which is preliminary data.</text>
</comment>
<dbReference type="EMBL" id="JAARRM010000002">
    <property type="protein sequence ID" value="MBC1521699.1"/>
    <property type="molecule type" value="Genomic_DNA"/>
</dbReference>